<evidence type="ECO:0000313" key="1">
    <source>
        <dbReference type="EMBL" id="CAG2064074.1"/>
    </source>
</evidence>
<dbReference type="Proteomes" id="UP001153148">
    <property type="component" value="Unassembled WGS sequence"/>
</dbReference>
<proteinExistence type="predicted"/>
<name>A0ABN7PD33_TIMPD</name>
<protein>
    <submittedName>
        <fullName evidence="1">Uncharacterized protein</fullName>
    </submittedName>
</protein>
<organism evidence="1 2">
    <name type="scientific">Timema podura</name>
    <name type="common">Walking stick</name>
    <dbReference type="NCBI Taxonomy" id="61482"/>
    <lineage>
        <taxon>Eukaryota</taxon>
        <taxon>Metazoa</taxon>
        <taxon>Ecdysozoa</taxon>
        <taxon>Arthropoda</taxon>
        <taxon>Hexapoda</taxon>
        <taxon>Insecta</taxon>
        <taxon>Pterygota</taxon>
        <taxon>Neoptera</taxon>
        <taxon>Polyneoptera</taxon>
        <taxon>Phasmatodea</taxon>
        <taxon>Timematodea</taxon>
        <taxon>Timematoidea</taxon>
        <taxon>Timematidae</taxon>
        <taxon>Timema</taxon>
    </lineage>
</organism>
<accession>A0ABN7PD33</accession>
<evidence type="ECO:0000313" key="2">
    <source>
        <dbReference type="Proteomes" id="UP001153148"/>
    </source>
</evidence>
<keyword evidence="2" id="KW-1185">Reference proteome</keyword>
<sequence>MNILNIYLQAKNITENNRGRMDQAKAYIDQSKRLQGEIATFSEEGVNLNDKAHQLLEETELYINSSNIAYWWLRTIGLTYNQAPDQ</sequence>
<reference evidence="1" key="1">
    <citation type="submission" date="2021-03" db="EMBL/GenBank/DDBJ databases">
        <authorList>
            <person name="Tran Van P."/>
        </authorList>
    </citation>
    <scope>NUCLEOTIDE SEQUENCE</scope>
</reference>
<dbReference type="EMBL" id="CAJPIN010031383">
    <property type="protein sequence ID" value="CAG2064074.1"/>
    <property type="molecule type" value="Genomic_DNA"/>
</dbReference>
<gene>
    <name evidence="1" type="ORF">TPAB3V08_LOCUS11021</name>
</gene>
<comment type="caution">
    <text evidence="1">The sequence shown here is derived from an EMBL/GenBank/DDBJ whole genome shotgun (WGS) entry which is preliminary data.</text>
</comment>